<reference evidence="1" key="1">
    <citation type="submission" date="2023-08" db="EMBL/GenBank/DDBJ databases">
        <authorList>
            <person name="Alioto T."/>
            <person name="Alioto T."/>
            <person name="Gomez Garrido J."/>
        </authorList>
    </citation>
    <scope>NUCLEOTIDE SEQUENCE</scope>
</reference>
<gene>
    <name evidence="1" type="ORF">XNOV1_A019217</name>
</gene>
<sequence length="138" mass="15542">MRRLRTSNSFFSFPGNRPLTYQTELFKVKRNRLGGREEQTRLLRDDVTVPRRMASRRGGSPLLGMVLDCSRRGRRLSGGGGDGFVSLLSVDLQTNPSIPGFRWRAAHQRLNMRSGDVSSQNHEFVLLVPPKPAAHLPD</sequence>
<protein>
    <submittedName>
        <fullName evidence="1">Uncharacterized protein</fullName>
    </submittedName>
</protein>
<proteinExistence type="predicted"/>
<evidence type="ECO:0000313" key="1">
    <source>
        <dbReference type="EMBL" id="CAJ1061420.1"/>
    </source>
</evidence>
<accession>A0AAV1FK62</accession>
<keyword evidence="2" id="KW-1185">Reference proteome</keyword>
<name>A0AAV1FK62_XYRNO</name>
<dbReference type="EMBL" id="OY660871">
    <property type="protein sequence ID" value="CAJ1061420.1"/>
    <property type="molecule type" value="Genomic_DNA"/>
</dbReference>
<dbReference type="AlphaFoldDB" id="A0AAV1FK62"/>
<organism evidence="1 2">
    <name type="scientific">Xyrichtys novacula</name>
    <name type="common">Pearly razorfish</name>
    <name type="synonym">Hemipteronotus novacula</name>
    <dbReference type="NCBI Taxonomy" id="13765"/>
    <lineage>
        <taxon>Eukaryota</taxon>
        <taxon>Metazoa</taxon>
        <taxon>Chordata</taxon>
        <taxon>Craniata</taxon>
        <taxon>Vertebrata</taxon>
        <taxon>Euteleostomi</taxon>
        <taxon>Actinopterygii</taxon>
        <taxon>Neopterygii</taxon>
        <taxon>Teleostei</taxon>
        <taxon>Neoteleostei</taxon>
        <taxon>Acanthomorphata</taxon>
        <taxon>Eupercaria</taxon>
        <taxon>Labriformes</taxon>
        <taxon>Labridae</taxon>
        <taxon>Xyrichtys</taxon>
    </lineage>
</organism>
<dbReference type="Proteomes" id="UP001178508">
    <property type="component" value="Chromosome 8"/>
</dbReference>
<evidence type="ECO:0000313" key="2">
    <source>
        <dbReference type="Proteomes" id="UP001178508"/>
    </source>
</evidence>